<dbReference type="InterPro" id="IPR037883">
    <property type="entry name" value="Knr4/Smi1-like_sf"/>
</dbReference>
<accession>A0A7C3PK67</accession>
<organism evidence="2">
    <name type="scientific">Oscillatoriales cyanobacterium SpSt-418</name>
    <dbReference type="NCBI Taxonomy" id="2282169"/>
    <lineage>
        <taxon>Bacteria</taxon>
        <taxon>Bacillati</taxon>
        <taxon>Cyanobacteriota</taxon>
        <taxon>Cyanophyceae</taxon>
        <taxon>Oscillatoriophycideae</taxon>
        <taxon>Oscillatoriales</taxon>
    </lineage>
</organism>
<comment type="caution">
    <text evidence="2">The sequence shown here is derived from an EMBL/GenBank/DDBJ whole genome shotgun (WGS) entry which is preliminary data.</text>
</comment>
<dbReference type="Pfam" id="PF14568">
    <property type="entry name" value="SUKH_6"/>
    <property type="match status" value="1"/>
</dbReference>
<dbReference type="SMART" id="SM00860">
    <property type="entry name" value="SMI1_KNR4"/>
    <property type="match status" value="1"/>
</dbReference>
<proteinExistence type="predicted"/>
<gene>
    <name evidence="2" type="ORF">ENR64_25545</name>
</gene>
<dbReference type="AlphaFoldDB" id="A0A7C3PK67"/>
<dbReference type="InterPro" id="IPR018958">
    <property type="entry name" value="Knr4/Smi1-like_dom"/>
</dbReference>
<dbReference type="Gene3D" id="3.40.1580.10">
    <property type="entry name" value="SMI1/KNR4-like"/>
    <property type="match status" value="1"/>
</dbReference>
<protein>
    <submittedName>
        <fullName evidence="2">SMI1/KNR4 family protein</fullName>
    </submittedName>
</protein>
<sequence>MSLGSNAKAVCNRLAGTFAGGLLQVIFKRVCERLTFYDEASRMSLSKWTELLAELSVYGNSEDVERLNQADLNAFEAQNDLRLPQDYKYFCQTFGTCKLGDFISVYCPTKYLLYSQEDIDGMIEQIHMFSSIDSSQRDGNYIQLLQSSFEFADNGIGAIIFWDLRTYSEVDDSYDIYWAGWEIPESEDPVLIGRDFYEFIKEFCLGQQSYKVLPDPEISCPTEIPMSVEWFR</sequence>
<feature type="domain" description="Knr4/Smi1-like" evidence="1">
    <location>
        <begin position="66"/>
        <end position="202"/>
    </location>
</feature>
<evidence type="ECO:0000259" key="1">
    <source>
        <dbReference type="SMART" id="SM00860"/>
    </source>
</evidence>
<evidence type="ECO:0000313" key="2">
    <source>
        <dbReference type="EMBL" id="HFN01059.1"/>
    </source>
</evidence>
<dbReference type="EMBL" id="DSRU01000364">
    <property type="protein sequence ID" value="HFN01059.1"/>
    <property type="molecule type" value="Genomic_DNA"/>
</dbReference>
<dbReference type="SUPFAM" id="SSF160631">
    <property type="entry name" value="SMI1/KNR4-like"/>
    <property type="match status" value="1"/>
</dbReference>
<name>A0A7C3PK67_9CYAN</name>
<reference evidence="2" key="1">
    <citation type="journal article" date="2020" name="mSystems">
        <title>Genome- and Community-Level Interaction Insights into Carbon Utilization and Element Cycling Functions of Hydrothermarchaeota in Hydrothermal Sediment.</title>
        <authorList>
            <person name="Zhou Z."/>
            <person name="Liu Y."/>
            <person name="Xu W."/>
            <person name="Pan J."/>
            <person name="Luo Z.H."/>
            <person name="Li M."/>
        </authorList>
    </citation>
    <scope>NUCLEOTIDE SEQUENCE [LARGE SCALE GENOMIC DNA]</scope>
    <source>
        <strain evidence="2">SpSt-418</strain>
    </source>
</reference>